<dbReference type="InterPro" id="IPR050800">
    <property type="entry name" value="ARTD/PARP"/>
</dbReference>
<dbReference type="PROSITE" id="PS51059">
    <property type="entry name" value="PARP_CATALYTIC"/>
    <property type="match status" value="1"/>
</dbReference>
<dbReference type="STRING" id="747725.A0A168LQK0"/>
<feature type="domain" description="PARP catalytic" evidence="6">
    <location>
        <begin position="1"/>
        <end position="76"/>
    </location>
</feature>
<dbReference type="SUPFAM" id="SSF56399">
    <property type="entry name" value="ADP-ribosylation"/>
    <property type="match status" value="1"/>
</dbReference>
<evidence type="ECO:0000313" key="7">
    <source>
        <dbReference type="EMBL" id="OAD03837.1"/>
    </source>
</evidence>
<dbReference type="Gene3D" id="3.90.228.10">
    <property type="match status" value="1"/>
</dbReference>
<evidence type="ECO:0000256" key="2">
    <source>
        <dbReference type="ARBA" id="ARBA00022679"/>
    </source>
</evidence>
<keyword evidence="1 5" id="KW-0328">Glycosyltransferase</keyword>
<evidence type="ECO:0000313" key="8">
    <source>
        <dbReference type="Proteomes" id="UP000077051"/>
    </source>
</evidence>
<dbReference type="GO" id="GO:0006302">
    <property type="term" value="P:double-strand break repair"/>
    <property type="evidence" value="ECO:0007669"/>
    <property type="project" value="TreeGrafter"/>
</dbReference>
<evidence type="ECO:0000259" key="6">
    <source>
        <dbReference type="PROSITE" id="PS51059"/>
    </source>
</evidence>
<dbReference type="GO" id="GO:0003950">
    <property type="term" value="F:NAD+ poly-ADP-ribosyltransferase activity"/>
    <property type="evidence" value="ECO:0007669"/>
    <property type="project" value="UniProtKB-UniRule"/>
</dbReference>
<proteinExistence type="predicted"/>
<name>A0A168LQK0_MUCCL</name>
<keyword evidence="2 5" id="KW-0808">Transferase</keyword>
<dbReference type="GO" id="GO:0005730">
    <property type="term" value="C:nucleolus"/>
    <property type="evidence" value="ECO:0007669"/>
    <property type="project" value="TreeGrafter"/>
</dbReference>
<evidence type="ECO:0000256" key="4">
    <source>
        <dbReference type="ARBA" id="ARBA00033987"/>
    </source>
</evidence>
<feature type="non-terminal residue" evidence="7">
    <location>
        <position position="1"/>
    </location>
</feature>
<dbReference type="Pfam" id="PF00644">
    <property type="entry name" value="PARP"/>
    <property type="match status" value="1"/>
</dbReference>
<reference evidence="7 8" key="1">
    <citation type="submission" date="2015-06" db="EMBL/GenBank/DDBJ databases">
        <title>Expansion of signal transduction pathways in fungi by whole-genome duplication.</title>
        <authorList>
            <consortium name="DOE Joint Genome Institute"/>
            <person name="Corrochano L.M."/>
            <person name="Kuo A."/>
            <person name="Marcet-Houben M."/>
            <person name="Polaino S."/>
            <person name="Salamov A."/>
            <person name="Villalobos J.M."/>
            <person name="Alvarez M.I."/>
            <person name="Avalos J."/>
            <person name="Benito E.P."/>
            <person name="Benoit I."/>
            <person name="Burger G."/>
            <person name="Camino L.P."/>
            <person name="Canovas D."/>
            <person name="Cerda-Olmedo E."/>
            <person name="Cheng J.-F."/>
            <person name="Dominguez A."/>
            <person name="Elias M."/>
            <person name="Eslava A.P."/>
            <person name="Glaser F."/>
            <person name="Grimwood J."/>
            <person name="Gutierrez G."/>
            <person name="Heitman J."/>
            <person name="Henrissat B."/>
            <person name="Iturriaga E.A."/>
            <person name="Lang B.F."/>
            <person name="Lavin J.L."/>
            <person name="Lee S."/>
            <person name="Li W."/>
            <person name="Lindquist E."/>
            <person name="Lopez-Garcia S."/>
            <person name="Luque E.M."/>
            <person name="Marcos A.T."/>
            <person name="Martin J."/>
            <person name="Mccluskey K."/>
            <person name="Medina H.R."/>
            <person name="Miralles-Duran A."/>
            <person name="Miyazaki A."/>
            <person name="Munoz-Torres E."/>
            <person name="Oguiza J.A."/>
            <person name="Ohm R."/>
            <person name="Olmedo M."/>
            <person name="Orejas M."/>
            <person name="Ortiz-Castellanos L."/>
            <person name="Pisabarro A.G."/>
            <person name="Rodriguez-Romero J."/>
            <person name="Ruiz-Herrera J."/>
            <person name="Ruiz-Vazquez R."/>
            <person name="Sanz C."/>
            <person name="Schackwitz W."/>
            <person name="Schmutz J."/>
            <person name="Shahriari M."/>
            <person name="Shelest E."/>
            <person name="Silva-Franco F."/>
            <person name="Soanes D."/>
            <person name="Syed K."/>
            <person name="Tagua V.G."/>
            <person name="Talbot N.J."/>
            <person name="Thon M."/>
            <person name="De Vries R.P."/>
            <person name="Wiebenga A."/>
            <person name="Yadav J.S."/>
            <person name="Braun E.L."/>
            <person name="Baker S."/>
            <person name="Garre V."/>
            <person name="Horwitz B."/>
            <person name="Torres-Martinez S."/>
            <person name="Idnurm A."/>
            <person name="Herrera-Estrella A."/>
            <person name="Gabaldon T."/>
            <person name="Grigoriev I.V."/>
        </authorList>
    </citation>
    <scope>NUCLEOTIDE SEQUENCE [LARGE SCALE GENOMIC DNA]</scope>
    <source>
        <strain evidence="7 8">CBS 277.49</strain>
    </source>
</reference>
<organism evidence="7 8">
    <name type="scientific">Mucor lusitanicus CBS 277.49</name>
    <dbReference type="NCBI Taxonomy" id="747725"/>
    <lineage>
        <taxon>Eukaryota</taxon>
        <taxon>Fungi</taxon>
        <taxon>Fungi incertae sedis</taxon>
        <taxon>Mucoromycota</taxon>
        <taxon>Mucoromycotina</taxon>
        <taxon>Mucoromycetes</taxon>
        <taxon>Mucorales</taxon>
        <taxon>Mucorineae</taxon>
        <taxon>Mucoraceae</taxon>
        <taxon>Mucor</taxon>
    </lineage>
</organism>
<evidence type="ECO:0000256" key="3">
    <source>
        <dbReference type="ARBA" id="ARBA00023027"/>
    </source>
</evidence>
<dbReference type="OrthoDB" id="2017365at2759"/>
<gene>
    <name evidence="7" type="ORF">MUCCIDRAFT_125379</name>
</gene>
<comment type="catalytic activity">
    <reaction evidence="4">
        <text>NAD(+) + (ADP-D-ribosyl)n-acceptor = nicotinamide + (ADP-D-ribosyl)n+1-acceptor + H(+).</text>
        <dbReference type="EC" id="2.4.2.30"/>
    </reaction>
</comment>
<dbReference type="Proteomes" id="UP000077051">
    <property type="component" value="Unassembled WGS sequence"/>
</dbReference>
<feature type="non-terminal residue" evidence="7">
    <location>
        <position position="76"/>
    </location>
</feature>
<dbReference type="PANTHER" id="PTHR10459:SF60">
    <property type="entry name" value="POLY [ADP-RIBOSE] POLYMERASE 2"/>
    <property type="match status" value="1"/>
</dbReference>
<comment type="caution">
    <text evidence="7">The sequence shown here is derived from an EMBL/GenBank/DDBJ whole genome shotgun (WGS) entry which is preliminary data.</text>
</comment>
<dbReference type="GO" id="GO:1990404">
    <property type="term" value="F:NAD+-protein mono-ADP-ribosyltransferase activity"/>
    <property type="evidence" value="ECO:0007669"/>
    <property type="project" value="TreeGrafter"/>
</dbReference>
<keyword evidence="8" id="KW-1185">Reference proteome</keyword>
<keyword evidence="3 5" id="KW-0520">NAD</keyword>
<sequence>KEANRKLLWHGSRVGNFMGILKQGLRATPRTSSKNGALLGDGIYFADTFSKSLNYSTESFGSHRSAYRLMLLCEVA</sequence>
<dbReference type="PANTHER" id="PTHR10459">
    <property type="entry name" value="DNA LIGASE"/>
    <property type="match status" value="1"/>
</dbReference>
<evidence type="ECO:0000256" key="5">
    <source>
        <dbReference type="RuleBase" id="RU362114"/>
    </source>
</evidence>
<dbReference type="AlphaFoldDB" id="A0A168LQK0"/>
<dbReference type="GO" id="GO:0070212">
    <property type="term" value="P:protein poly-ADP-ribosylation"/>
    <property type="evidence" value="ECO:0007669"/>
    <property type="project" value="TreeGrafter"/>
</dbReference>
<accession>A0A168LQK0</accession>
<dbReference type="VEuPathDB" id="FungiDB:MUCCIDRAFT_125379"/>
<dbReference type="EMBL" id="AMYB01000004">
    <property type="protein sequence ID" value="OAD03837.1"/>
    <property type="molecule type" value="Genomic_DNA"/>
</dbReference>
<dbReference type="InterPro" id="IPR012317">
    <property type="entry name" value="Poly(ADP-ribose)pol_cat_dom"/>
</dbReference>
<protein>
    <recommendedName>
        <fullName evidence="5">Poly [ADP-ribose] polymerase</fullName>
        <shortName evidence="5">PARP</shortName>
        <ecNumber evidence="5">2.4.2.-</ecNumber>
    </recommendedName>
</protein>
<dbReference type="EC" id="2.4.2.-" evidence="5"/>
<evidence type="ECO:0000256" key="1">
    <source>
        <dbReference type="ARBA" id="ARBA00022676"/>
    </source>
</evidence>